<feature type="transmembrane region" description="Helical" evidence="2">
    <location>
        <begin position="39"/>
        <end position="56"/>
    </location>
</feature>
<keyword evidence="2" id="KW-0812">Transmembrane</keyword>
<dbReference type="AlphaFoldDB" id="A0A9X2D6C1"/>
<comment type="caution">
    <text evidence="3">The sequence shown here is derived from an EMBL/GenBank/DDBJ whole genome shotgun (WGS) entry which is preliminary data.</text>
</comment>
<dbReference type="EMBL" id="JAMOIL010000008">
    <property type="protein sequence ID" value="MCM0620188.1"/>
    <property type="molecule type" value="Genomic_DNA"/>
</dbReference>
<feature type="region of interest" description="Disordered" evidence="1">
    <location>
        <begin position="1"/>
        <end position="23"/>
    </location>
</feature>
<reference evidence="3" key="1">
    <citation type="submission" date="2022-05" db="EMBL/GenBank/DDBJ databases">
        <authorList>
            <person name="Tuo L."/>
        </authorList>
    </citation>
    <scope>NUCLEOTIDE SEQUENCE</scope>
    <source>
        <strain evidence="3">BSK12Z-4</strain>
    </source>
</reference>
<feature type="transmembrane region" description="Helical" evidence="2">
    <location>
        <begin position="62"/>
        <end position="82"/>
    </location>
</feature>
<keyword evidence="2" id="KW-1133">Transmembrane helix</keyword>
<protein>
    <submittedName>
        <fullName evidence="3">Uncharacterized protein</fullName>
    </submittedName>
</protein>
<dbReference type="Proteomes" id="UP001139485">
    <property type="component" value="Unassembled WGS sequence"/>
</dbReference>
<feature type="transmembrane region" description="Helical" evidence="2">
    <location>
        <begin position="103"/>
        <end position="127"/>
    </location>
</feature>
<keyword evidence="4" id="KW-1185">Reference proteome</keyword>
<keyword evidence="2" id="KW-0472">Membrane</keyword>
<gene>
    <name evidence="3" type="ORF">M8330_07750</name>
</gene>
<sequence>MTTSHRTDLPSTHTRPGSERAARAASVGARLRSVLLSSWTRVTVMSLLAGSFMLWFTGLHLVLAPLTVLPAVLTFGGCFVVIEHGWSHARPISSWVRDSADGFVFAHPLLVEVPTVAIMHGTAAWVVL</sequence>
<accession>A0A9X2D6C1</accession>
<evidence type="ECO:0000313" key="4">
    <source>
        <dbReference type="Proteomes" id="UP001139485"/>
    </source>
</evidence>
<organism evidence="3 4">
    <name type="scientific">Nocardioides bruguierae</name>
    <dbReference type="NCBI Taxonomy" id="2945102"/>
    <lineage>
        <taxon>Bacteria</taxon>
        <taxon>Bacillati</taxon>
        <taxon>Actinomycetota</taxon>
        <taxon>Actinomycetes</taxon>
        <taxon>Propionibacteriales</taxon>
        <taxon>Nocardioidaceae</taxon>
        <taxon>Nocardioides</taxon>
    </lineage>
</organism>
<proteinExistence type="predicted"/>
<evidence type="ECO:0000256" key="1">
    <source>
        <dbReference type="SAM" id="MobiDB-lite"/>
    </source>
</evidence>
<evidence type="ECO:0000313" key="3">
    <source>
        <dbReference type="EMBL" id="MCM0620188.1"/>
    </source>
</evidence>
<evidence type="ECO:0000256" key="2">
    <source>
        <dbReference type="SAM" id="Phobius"/>
    </source>
</evidence>
<name>A0A9X2D6C1_9ACTN</name>
<dbReference type="RefSeq" id="WP_250826856.1">
    <property type="nucleotide sequence ID" value="NZ_JAMOIL010000008.1"/>
</dbReference>